<evidence type="ECO:0000313" key="1">
    <source>
        <dbReference type="EMBL" id="MBC5637899.1"/>
    </source>
</evidence>
<name>A0A923L7M6_9BACI</name>
<dbReference type="EMBL" id="JACOOL010000010">
    <property type="protein sequence ID" value="MBC5637899.1"/>
    <property type="molecule type" value="Genomic_DNA"/>
</dbReference>
<dbReference type="Proteomes" id="UP000637359">
    <property type="component" value="Unassembled WGS sequence"/>
</dbReference>
<dbReference type="Pfam" id="PF20074">
    <property type="entry name" value="DUF6470"/>
    <property type="match status" value="1"/>
</dbReference>
<dbReference type="RefSeq" id="WP_186870605.1">
    <property type="nucleotide sequence ID" value="NZ_JACOOL010000010.1"/>
</dbReference>
<sequence length="191" mass="21641">MELPQIRMQSQMARISMMTQPAKQEIRQPKADLFIQQPHAELSMRTIPSKLTIDQTQAWADMNLKSAPQSIEEFAQLGMQGAQEGTARRATQGTELMKIENNNNPIVSQAVQNAYRPQRPLGIQFIPSVFSVKINYQPSEVEIDIKPNKPIIETQVNKPELNYTPGSVDVSLDQYAELDIDFINLFPTDKQ</sequence>
<accession>A0A923L7M6</accession>
<reference evidence="1" key="1">
    <citation type="submission" date="2020-08" db="EMBL/GenBank/DDBJ databases">
        <title>Genome public.</title>
        <authorList>
            <person name="Liu C."/>
            <person name="Sun Q."/>
        </authorList>
    </citation>
    <scope>NUCLEOTIDE SEQUENCE</scope>
    <source>
        <strain evidence="1">BX22</strain>
    </source>
</reference>
<gene>
    <name evidence="1" type="ORF">H8S33_13900</name>
</gene>
<evidence type="ECO:0000313" key="2">
    <source>
        <dbReference type="Proteomes" id="UP000637359"/>
    </source>
</evidence>
<comment type="caution">
    <text evidence="1">The sequence shown here is derived from an EMBL/GenBank/DDBJ whole genome shotgun (WGS) entry which is preliminary data.</text>
</comment>
<protein>
    <recommendedName>
        <fullName evidence="3">YviE</fullName>
    </recommendedName>
</protein>
<evidence type="ECO:0008006" key="3">
    <source>
        <dbReference type="Google" id="ProtNLM"/>
    </source>
</evidence>
<dbReference type="InterPro" id="IPR045527">
    <property type="entry name" value="DUF6470"/>
</dbReference>
<dbReference type="AlphaFoldDB" id="A0A923L7M6"/>
<keyword evidence="2" id="KW-1185">Reference proteome</keyword>
<organism evidence="1 2">
    <name type="scientific">Ornithinibacillus hominis</name>
    <dbReference type="NCBI Taxonomy" id="2763055"/>
    <lineage>
        <taxon>Bacteria</taxon>
        <taxon>Bacillati</taxon>
        <taxon>Bacillota</taxon>
        <taxon>Bacilli</taxon>
        <taxon>Bacillales</taxon>
        <taxon>Bacillaceae</taxon>
        <taxon>Ornithinibacillus</taxon>
    </lineage>
</organism>
<proteinExistence type="predicted"/>